<dbReference type="AlphaFoldDB" id="A0A2A8CX83"/>
<dbReference type="EMBL" id="PDEQ01000004">
    <property type="protein sequence ID" value="PEN13359.1"/>
    <property type="molecule type" value="Genomic_DNA"/>
</dbReference>
<reference evidence="2 3" key="1">
    <citation type="submission" date="2017-10" db="EMBL/GenBank/DDBJ databases">
        <title>Draft genome of Longibacter Salinarum.</title>
        <authorList>
            <person name="Goh K.M."/>
            <person name="Shamsir M.S."/>
            <person name="Lim S.W."/>
        </authorList>
    </citation>
    <scope>NUCLEOTIDE SEQUENCE [LARGE SCALE GENOMIC DNA]</scope>
    <source>
        <strain evidence="2 3">KCTC 52045</strain>
    </source>
</reference>
<accession>A0A2A8CX83</accession>
<dbReference type="SUPFAM" id="SSF52833">
    <property type="entry name" value="Thioredoxin-like"/>
    <property type="match status" value="1"/>
</dbReference>
<sequence>MSTFYSSSTYLKVFAAGILIAAAGILIYTFMQPDAASQAGPASARNFEGIAESAPTMTVYSSPTCGCCSKWVDHLRENGFSVEKVNITDLGRKKSELGVPRNLSSCHTGVIGDYVIEGHVPAQQVKRLLAMDADVHGLTVPGMPIGSPGMEQGDRKEPYDVLAFNPDGSTGLFAEYHK</sequence>
<protein>
    <submittedName>
        <fullName evidence="2">CopG family transcriptional regulator</fullName>
    </submittedName>
</protein>
<keyword evidence="1" id="KW-1133">Transmembrane helix</keyword>
<feature type="transmembrane region" description="Helical" evidence="1">
    <location>
        <begin position="12"/>
        <end position="31"/>
    </location>
</feature>
<dbReference type="InterPro" id="IPR036249">
    <property type="entry name" value="Thioredoxin-like_sf"/>
</dbReference>
<evidence type="ECO:0000313" key="3">
    <source>
        <dbReference type="Proteomes" id="UP000220102"/>
    </source>
</evidence>
<dbReference type="OrthoDB" id="14727at2"/>
<keyword evidence="3" id="KW-1185">Reference proteome</keyword>
<gene>
    <name evidence="2" type="ORF">CRI94_08510</name>
</gene>
<dbReference type="RefSeq" id="WP_098075279.1">
    <property type="nucleotide sequence ID" value="NZ_PDEQ01000004.1"/>
</dbReference>
<organism evidence="2 3">
    <name type="scientific">Longibacter salinarum</name>
    <dbReference type="NCBI Taxonomy" id="1850348"/>
    <lineage>
        <taxon>Bacteria</taxon>
        <taxon>Pseudomonadati</taxon>
        <taxon>Rhodothermota</taxon>
        <taxon>Rhodothermia</taxon>
        <taxon>Rhodothermales</taxon>
        <taxon>Salisaetaceae</taxon>
        <taxon>Longibacter</taxon>
    </lineage>
</organism>
<proteinExistence type="predicted"/>
<dbReference type="InterPro" id="IPR007332">
    <property type="entry name" value="DUF411"/>
</dbReference>
<keyword evidence="1" id="KW-0812">Transmembrane</keyword>
<keyword evidence="1" id="KW-0472">Membrane</keyword>
<comment type="caution">
    <text evidence="2">The sequence shown here is derived from an EMBL/GenBank/DDBJ whole genome shotgun (WGS) entry which is preliminary data.</text>
</comment>
<name>A0A2A8CX83_9BACT</name>
<dbReference type="Pfam" id="PF04214">
    <property type="entry name" value="DUF411"/>
    <property type="match status" value="1"/>
</dbReference>
<dbReference type="Proteomes" id="UP000220102">
    <property type="component" value="Unassembled WGS sequence"/>
</dbReference>
<evidence type="ECO:0000313" key="2">
    <source>
        <dbReference type="EMBL" id="PEN13359.1"/>
    </source>
</evidence>
<dbReference type="Gene3D" id="3.40.30.10">
    <property type="entry name" value="Glutaredoxin"/>
    <property type="match status" value="1"/>
</dbReference>
<evidence type="ECO:0000256" key="1">
    <source>
        <dbReference type="SAM" id="Phobius"/>
    </source>
</evidence>